<dbReference type="InterPro" id="IPR003604">
    <property type="entry name" value="Matrin/U1-like-C_Znf_C2H2"/>
</dbReference>
<dbReference type="PANTHER" id="PTHR46786">
    <property type="entry name" value="ZINC FINGER MATRIN-TYPE PROTEIN 3"/>
    <property type="match status" value="1"/>
</dbReference>
<dbReference type="Gene3D" id="3.30.160.60">
    <property type="entry name" value="Classic Zinc Finger"/>
    <property type="match status" value="2"/>
</dbReference>
<dbReference type="EMBL" id="UXSR01000313">
    <property type="protein sequence ID" value="VDD76073.1"/>
    <property type="molecule type" value="Genomic_DNA"/>
</dbReference>
<dbReference type="GO" id="GO:0008270">
    <property type="term" value="F:zinc ion binding"/>
    <property type="evidence" value="ECO:0007669"/>
    <property type="project" value="InterPro"/>
</dbReference>
<dbReference type="OrthoDB" id="434647at2759"/>
<name>A0A0R3U5R4_MESCO</name>
<evidence type="ECO:0000313" key="2">
    <source>
        <dbReference type="EMBL" id="VDD76073.1"/>
    </source>
</evidence>
<evidence type="ECO:0000259" key="1">
    <source>
        <dbReference type="PROSITE" id="PS00028"/>
    </source>
</evidence>
<dbReference type="Proteomes" id="UP000267029">
    <property type="component" value="Unassembled WGS sequence"/>
</dbReference>
<dbReference type="InterPro" id="IPR052644">
    <property type="entry name" value="ZMAT3"/>
</dbReference>
<dbReference type="Pfam" id="PF12874">
    <property type="entry name" value="zf-met"/>
    <property type="match status" value="3"/>
</dbReference>
<dbReference type="PANTHER" id="PTHR46786:SF1">
    <property type="entry name" value="ZINC FINGER MATRIN-TYPE PROTEIN 3"/>
    <property type="match status" value="1"/>
</dbReference>
<accession>A0A0R3U5R4</accession>
<dbReference type="InterPro" id="IPR036236">
    <property type="entry name" value="Znf_C2H2_sf"/>
</dbReference>
<dbReference type="STRING" id="53468.A0A0R3U5R4"/>
<feature type="domain" description="C2H2-type" evidence="1">
    <location>
        <begin position="32"/>
        <end position="54"/>
    </location>
</feature>
<keyword evidence="3" id="KW-1185">Reference proteome</keyword>
<dbReference type="SUPFAM" id="SSF57667">
    <property type="entry name" value="beta-beta-alpha zinc fingers"/>
    <property type="match status" value="2"/>
</dbReference>
<sequence>MLLIDDTRYLSFGKMVCCLKGGKMDASGEFACKICNLTCNSAEQLRSHQSGKSHIKKCGKSFSESEQRLAIYYVPFQTSPVVEHEDLMTCVSCNKQCLPAEMLSHVCEPTFYGSTDSCLGSSFSSTLSPTTSTEAPSPASQPSSLSPETVSKRPYFCHACDVQLNSQVDFDLHVTGRRHKNRSDEISLLVKQADGERCCGNVDVPPSSLLVDLVVEGGDHSYIDSTFPASSALVRGPTALSSFCATPSDGVSPYYCATCRVSLNSKQFDSHVNGRGHRSKAVAVSERLGDPLLYGIVDQSRCLSKSRSSSDGIDYLSLLRLFLFFSSFLSQPPKNSILCDLCNVPVTIQTLPAHNKGRAHLWNAAMADCATVCKTELTEPRLVQRKFSATLNYLIESLALTGIKPTRLVELAHSETNAILRLSKAEEPQVTQLGLLTVLSLVRANCAAISSPHCFAVWICARKEDVARRFEEAHRLASASRDPVCILNVQKKDLCVGGLCRGITQHDVHFSTPGGFSNLLEEFPNLQNAVCAILFTDVEQCFSNDPTERLLGQYVRPSIELSKQARVIVITTEIVPPLATLRSFSTFM</sequence>
<reference evidence="2 3" key="1">
    <citation type="submission" date="2018-10" db="EMBL/GenBank/DDBJ databases">
        <authorList>
            <consortium name="Pathogen Informatics"/>
        </authorList>
    </citation>
    <scope>NUCLEOTIDE SEQUENCE [LARGE SCALE GENOMIC DNA]</scope>
</reference>
<organism evidence="2 3">
    <name type="scientific">Mesocestoides corti</name>
    <name type="common">Flatworm</name>
    <dbReference type="NCBI Taxonomy" id="53468"/>
    <lineage>
        <taxon>Eukaryota</taxon>
        <taxon>Metazoa</taxon>
        <taxon>Spiralia</taxon>
        <taxon>Lophotrochozoa</taxon>
        <taxon>Platyhelminthes</taxon>
        <taxon>Cestoda</taxon>
        <taxon>Eucestoda</taxon>
        <taxon>Cyclophyllidea</taxon>
        <taxon>Mesocestoididae</taxon>
        <taxon>Mesocestoides</taxon>
    </lineage>
</organism>
<dbReference type="SMART" id="SM00355">
    <property type="entry name" value="ZnF_C2H2"/>
    <property type="match status" value="3"/>
</dbReference>
<dbReference type="PROSITE" id="PS00028">
    <property type="entry name" value="ZINC_FINGER_C2H2_1"/>
    <property type="match status" value="1"/>
</dbReference>
<dbReference type="SMART" id="SM00451">
    <property type="entry name" value="ZnF_U1"/>
    <property type="match status" value="4"/>
</dbReference>
<dbReference type="AlphaFoldDB" id="A0A0R3U5R4"/>
<proteinExistence type="predicted"/>
<dbReference type="GO" id="GO:0003676">
    <property type="term" value="F:nucleic acid binding"/>
    <property type="evidence" value="ECO:0007669"/>
    <property type="project" value="InterPro"/>
</dbReference>
<gene>
    <name evidence="2" type="ORF">MCOS_LOCUS2076</name>
</gene>
<dbReference type="InterPro" id="IPR013087">
    <property type="entry name" value="Znf_C2H2_type"/>
</dbReference>
<evidence type="ECO:0000313" key="3">
    <source>
        <dbReference type="Proteomes" id="UP000267029"/>
    </source>
</evidence>
<protein>
    <recommendedName>
        <fullName evidence="1">C2H2-type domain-containing protein</fullName>
    </recommendedName>
</protein>